<accession>A0ABR2HWY3</accession>
<proteinExistence type="predicted"/>
<evidence type="ECO:0000313" key="4">
    <source>
        <dbReference type="Proteomes" id="UP001470230"/>
    </source>
</evidence>
<evidence type="ECO:0008006" key="5">
    <source>
        <dbReference type="Google" id="ProtNLM"/>
    </source>
</evidence>
<dbReference type="EMBL" id="JAPFFF010000021">
    <property type="protein sequence ID" value="KAK8854105.1"/>
    <property type="molecule type" value="Genomic_DNA"/>
</dbReference>
<reference evidence="3 4" key="1">
    <citation type="submission" date="2024-04" db="EMBL/GenBank/DDBJ databases">
        <title>Tritrichomonas musculus Genome.</title>
        <authorList>
            <person name="Alves-Ferreira E."/>
            <person name="Grigg M."/>
            <person name="Lorenzi H."/>
            <person name="Galac M."/>
        </authorList>
    </citation>
    <scope>NUCLEOTIDE SEQUENCE [LARGE SCALE GENOMIC DNA]</scope>
    <source>
        <strain evidence="3 4">EAF2021</strain>
    </source>
</reference>
<organism evidence="3 4">
    <name type="scientific">Tritrichomonas musculus</name>
    <dbReference type="NCBI Taxonomy" id="1915356"/>
    <lineage>
        <taxon>Eukaryota</taxon>
        <taxon>Metamonada</taxon>
        <taxon>Parabasalia</taxon>
        <taxon>Tritrichomonadida</taxon>
        <taxon>Tritrichomonadidae</taxon>
        <taxon>Tritrichomonas</taxon>
    </lineage>
</organism>
<dbReference type="SUPFAM" id="SSF47031">
    <property type="entry name" value="Second domain of FERM"/>
    <property type="match status" value="1"/>
</dbReference>
<keyword evidence="2" id="KW-1133">Transmembrane helix</keyword>
<dbReference type="Proteomes" id="UP001470230">
    <property type="component" value="Unassembled WGS sequence"/>
</dbReference>
<evidence type="ECO:0000313" key="3">
    <source>
        <dbReference type="EMBL" id="KAK8854105.1"/>
    </source>
</evidence>
<protein>
    <recommendedName>
        <fullName evidence="5">VASt domain-containing protein</fullName>
    </recommendedName>
</protein>
<gene>
    <name evidence="3" type="ORF">M9Y10_016655</name>
</gene>
<comment type="caution">
    <text evidence="3">The sequence shown here is derived from an EMBL/GenBank/DDBJ whole genome shotgun (WGS) entry which is preliminary data.</text>
</comment>
<sequence>MKNVILRYPSDKSFKEHKLKLAGTNFCSDLRTRIANELPHFKDGKYLLISKKYDNFMSFLKEDKPFNKLFSENRINIELVIPPSEAEILLPNQSTIHISIDLTKPVFENVRDIISYVQKTDNSYSIVKNNDDFILESFTFFFTPSRSDIDEFSIDNSNNNILNNPRIVSSTLPLLFQGWSGEKLTLIRRIASTDLIIAEERWKRREKQIEKMKKNFEEKDESNKNKKKSVKFDKTQQQNEDHISLKEKSKSINIFDLNNAKEETQPAEEAQDQSQETSNQDTNPSEEIFFDFTTEEFFYNCQLAVFNKICIFDINMWAALACLQCLAGHTSLKHTQIQNLIPFIPDSVQSAANQNQSTSNLTDILTEMKRKYNKYERMQAMRAYIQLCVEKGQSFCYLEEVKFLLLTKKWRVSSRRIIYISPNNISIAKDATSLNFLYQSKISDIINVSFDGDFITITFELNGQNDPQAGEQNKESLSTRVEKWRIKSRHPQILIYMINEFKTIFTQSSHILHNIPGSTSLKSVNSTDFGKLVSIHKRAKSSGLIGGLLLRPSLTRKSSRNRGITEYSNNQNLDNNISENNDEEVALQNDFTDSDLNAIYYDHFESNIDYDSDFVEPGISKLICISKEDANKSCLDLLAREQSRELKLVKKLQLPYNIDNINTNLLNTYSGADNMEEVPDLNWLLNFDKYFSLSQKNGKFIIIFGIVVIILFILNLIK</sequence>
<feature type="transmembrane region" description="Helical" evidence="2">
    <location>
        <begin position="700"/>
        <end position="717"/>
    </location>
</feature>
<feature type="compositionally biased region" description="Polar residues" evidence="1">
    <location>
        <begin position="272"/>
        <end position="284"/>
    </location>
</feature>
<keyword evidence="4" id="KW-1185">Reference proteome</keyword>
<name>A0ABR2HWY3_9EUKA</name>
<dbReference type="InterPro" id="IPR035963">
    <property type="entry name" value="FERM_2"/>
</dbReference>
<feature type="region of interest" description="Disordered" evidence="1">
    <location>
        <begin position="262"/>
        <end position="284"/>
    </location>
</feature>
<keyword evidence="2" id="KW-0472">Membrane</keyword>
<evidence type="ECO:0000256" key="2">
    <source>
        <dbReference type="SAM" id="Phobius"/>
    </source>
</evidence>
<keyword evidence="2" id="KW-0812">Transmembrane</keyword>
<evidence type="ECO:0000256" key="1">
    <source>
        <dbReference type="SAM" id="MobiDB-lite"/>
    </source>
</evidence>
<feature type="region of interest" description="Disordered" evidence="1">
    <location>
        <begin position="213"/>
        <end position="243"/>
    </location>
</feature>